<dbReference type="InterPro" id="IPR052560">
    <property type="entry name" value="RdDP_mobile_element"/>
</dbReference>
<dbReference type="InterPro" id="IPR005135">
    <property type="entry name" value="Endo/exonuclease/phosphatase"/>
</dbReference>
<feature type="domain" description="Reverse transcriptase" evidence="1">
    <location>
        <begin position="483"/>
        <end position="749"/>
    </location>
</feature>
<evidence type="ECO:0000259" key="1">
    <source>
        <dbReference type="PROSITE" id="PS50878"/>
    </source>
</evidence>
<protein>
    <submittedName>
        <fullName evidence="2">RNA-directed DNA polymerase from mobile element jockey</fullName>
    </submittedName>
</protein>
<accession>A0A2S2NKC3</accession>
<dbReference type="PANTHER" id="PTHR36688">
    <property type="entry name" value="ENDO/EXONUCLEASE/PHOSPHATASE DOMAIN-CONTAINING PROTEIN"/>
    <property type="match status" value="1"/>
</dbReference>
<keyword evidence="2" id="KW-0808">Transferase</keyword>
<dbReference type="InterPro" id="IPR000477">
    <property type="entry name" value="RT_dom"/>
</dbReference>
<reference evidence="2" key="1">
    <citation type="submission" date="2018-04" db="EMBL/GenBank/DDBJ databases">
        <title>Transcriptome of Schizaphis graminum biotype I.</title>
        <authorList>
            <person name="Scully E.D."/>
            <person name="Geib S.M."/>
            <person name="Palmer N.A."/>
            <person name="Koch K."/>
            <person name="Bradshaw J."/>
            <person name="Heng-Moss T."/>
            <person name="Sarath G."/>
        </authorList>
    </citation>
    <scope>NUCLEOTIDE SEQUENCE</scope>
</reference>
<dbReference type="AlphaFoldDB" id="A0A2S2NKC3"/>
<sequence length="899" mass="102604">MSSNVTNKSLLILQFNANGLKNHINELETVLHVKRIDIALITETHFTKYSSIHIPGYNLLKNNHPDNTAHGGVAILIKSSIIFQSLPNFCQPYLQSCAININLNNVPITISALYSPPKHKITNQILTDYFLTLNHNFIVGGDYNAKHLSWGCRTNNPRGLVLQNFISSKYFKVLAPPGPTYWPTSTHKNPDILDIFVAKIPNNLYCKTENLLEPNSDHSSVMLTVSASPLTRQESPKLFNSSTDKFKFHNLVDQQIRLNVKLKTPEDIDLAVNNLTKLIQSAAWSSTRKLQPAIHHPLIPEYIRSIIVEKRRARALYQRTRLPSDKQKYNKLANHLKKVLAKYKSESLANFLSNLSTKDGSLWRETKKICKYKSANLPIKNPDGSYVISDPDKADLFKAHLSDIFQPHPDIFSHTIVNTVNDYLNSPFPPTTSPVKHFTPNDIKFAISQSSLRKSPGFDLITAEVARCLPKKAIVHLSHIFNSVLRLSYFPILWKFSTIILVPKPNKPPDSISSFRPISLLPFFAKILEKLLLKRLLPCIAENSIIPNSQFGFRTAHSTIQQVHRVVDAISYALEKKLFCTSAFLDISQAFDRVWHDGLLYKLKKILHPTYFLVIKSYLSERKFQVRVGNAYSSIANISAGVSQGGILSPLLYNIYASDQPTSPNTMVADYADDKAILSTHSNPVLAVQNLQSHLSLMEDWYTNWRFKINQAKSIHTTFTLRLTPCNDVFIYGTQIPSAQNTKYLGLTLDKRLTWAQHIKSKRINLNQRLRLLKNLIYNNRYTHTSTKLLIYKSLLKPMWTYGLQLWGNAKKSNLNKIQTFQNLALRKLLNAPPYVSNHTIHSDLKMPLVHDEAKIYYKRFHHHLLSHPKPLVRNLSTPTIPGNPPRRLKRKWCRDLLI</sequence>
<dbReference type="GO" id="GO:0003964">
    <property type="term" value="F:RNA-directed DNA polymerase activity"/>
    <property type="evidence" value="ECO:0007669"/>
    <property type="project" value="UniProtKB-KW"/>
</dbReference>
<dbReference type="SUPFAM" id="SSF56672">
    <property type="entry name" value="DNA/RNA polymerases"/>
    <property type="match status" value="1"/>
</dbReference>
<dbReference type="Gene3D" id="3.60.10.10">
    <property type="entry name" value="Endonuclease/exonuclease/phosphatase"/>
    <property type="match status" value="1"/>
</dbReference>
<dbReference type="SUPFAM" id="SSF56219">
    <property type="entry name" value="DNase I-like"/>
    <property type="match status" value="1"/>
</dbReference>
<gene>
    <name evidence="2" type="primary">pol_29</name>
    <name evidence="2" type="ORF">g.20971</name>
</gene>
<keyword evidence="2" id="KW-0695">RNA-directed DNA polymerase</keyword>
<evidence type="ECO:0000313" key="2">
    <source>
        <dbReference type="EMBL" id="MBY17641.1"/>
    </source>
</evidence>
<dbReference type="Pfam" id="PF03372">
    <property type="entry name" value="Exo_endo_phos"/>
    <property type="match status" value="1"/>
</dbReference>
<organism evidence="2">
    <name type="scientific">Schizaphis graminum</name>
    <name type="common">Green bug aphid</name>
    <dbReference type="NCBI Taxonomy" id="13262"/>
    <lineage>
        <taxon>Eukaryota</taxon>
        <taxon>Metazoa</taxon>
        <taxon>Ecdysozoa</taxon>
        <taxon>Arthropoda</taxon>
        <taxon>Hexapoda</taxon>
        <taxon>Insecta</taxon>
        <taxon>Pterygota</taxon>
        <taxon>Neoptera</taxon>
        <taxon>Paraneoptera</taxon>
        <taxon>Hemiptera</taxon>
        <taxon>Sternorrhyncha</taxon>
        <taxon>Aphidomorpha</taxon>
        <taxon>Aphidoidea</taxon>
        <taxon>Aphididae</taxon>
        <taxon>Aphidini</taxon>
        <taxon>Schizaphis</taxon>
    </lineage>
</organism>
<proteinExistence type="predicted"/>
<name>A0A2S2NKC3_SCHGA</name>
<dbReference type="Pfam" id="PF00078">
    <property type="entry name" value="RVT_1"/>
    <property type="match status" value="1"/>
</dbReference>
<dbReference type="CDD" id="cd01650">
    <property type="entry name" value="RT_nLTR_like"/>
    <property type="match status" value="1"/>
</dbReference>
<dbReference type="InterPro" id="IPR036691">
    <property type="entry name" value="Endo/exonu/phosph_ase_sf"/>
</dbReference>
<dbReference type="EMBL" id="GGMR01005022">
    <property type="protein sequence ID" value="MBY17641.1"/>
    <property type="molecule type" value="Transcribed_RNA"/>
</dbReference>
<dbReference type="PROSITE" id="PS50878">
    <property type="entry name" value="RT_POL"/>
    <property type="match status" value="1"/>
</dbReference>
<dbReference type="PANTHER" id="PTHR36688:SF2">
    <property type="entry name" value="ENDONUCLEASE_EXONUCLEASE_PHOSPHATASE DOMAIN-CONTAINING PROTEIN"/>
    <property type="match status" value="1"/>
</dbReference>
<keyword evidence="2" id="KW-0548">Nucleotidyltransferase</keyword>
<dbReference type="InterPro" id="IPR043502">
    <property type="entry name" value="DNA/RNA_pol_sf"/>
</dbReference>